<evidence type="ECO:0000313" key="2">
    <source>
        <dbReference type="Proteomes" id="UP001549366"/>
    </source>
</evidence>
<organism evidence="1 2">
    <name type="scientific">Endozoicomonas lisbonensis</name>
    <dbReference type="NCBI Taxonomy" id="3120522"/>
    <lineage>
        <taxon>Bacteria</taxon>
        <taxon>Pseudomonadati</taxon>
        <taxon>Pseudomonadota</taxon>
        <taxon>Gammaproteobacteria</taxon>
        <taxon>Oceanospirillales</taxon>
        <taxon>Endozoicomonadaceae</taxon>
        <taxon>Endozoicomonas</taxon>
    </lineage>
</organism>
<dbReference type="EMBL" id="JBEWTB010000003">
    <property type="protein sequence ID" value="MET4759536.1"/>
    <property type="molecule type" value="Genomic_DNA"/>
</dbReference>
<name>A0ABV2SP44_9GAMM</name>
<dbReference type="Proteomes" id="UP001549366">
    <property type="component" value="Unassembled WGS sequence"/>
</dbReference>
<keyword evidence="2" id="KW-1185">Reference proteome</keyword>
<comment type="caution">
    <text evidence="1">The sequence shown here is derived from an EMBL/GenBank/DDBJ whole genome shotgun (WGS) entry which is preliminary data.</text>
</comment>
<gene>
    <name evidence="1" type="ORF">V5J35_004855</name>
</gene>
<proteinExistence type="predicted"/>
<sequence>MSPSKLGNEIRSLAGRFANVTATEGDSGKVRTGTISGLEQAADMADVHYEQVECLFYMIGQSIQSESPEQAVKAISDALTAYQTDSKAFCSKAGGLLRDCPFIEVKGSQRRSEYEPSVVHYESKCQKCGERRFHTKTETMH</sequence>
<accession>A0ABV2SP44</accession>
<evidence type="ECO:0000313" key="1">
    <source>
        <dbReference type="EMBL" id="MET4759536.1"/>
    </source>
</evidence>
<protein>
    <submittedName>
        <fullName evidence="1">Uncharacterized protein</fullName>
    </submittedName>
</protein>
<dbReference type="RefSeq" id="WP_354011489.1">
    <property type="nucleotide sequence ID" value="NZ_JBEWTA010000002.1"/>
</dbReference>
<reference evidence="1 2" key="1">
    <citation type="submission" date="2024-06" db="EMBL/GenBank/DDBJ databases">
        <title>Genomic Encyclopedia of Type Strains, Phase V (KMG-V): Genome sequencing to study the core and pangenomes of soil and plant-associated prokaryotes.</title>
        <authorList>
            <person name="Whitman W."/>
        </authorList>
    </citation>
    <scope>NUCLEOTIDE SEQUENCE [LARGE SCALE GENOMIC DNA]</scope>
    <source>
        <strain evidence="1 2">NE40</strain>
    </source>
</reference>